<dbReference type="Pfam" id="PF02098">
    <property type="entry name" value="His_binding"/>
    <property type="match status" value="1"/>
</dbReference>
<proteinExistence type="evidence at transcript level"/>
<feature type="signal peptide" evidence="1">
    <location>
        <begin position="1"/>
        <end position="15"/>
    </location>
</feature>
<name>A0A0K8RHH5_IXORI</name>
<dbReference type="Gene3D" id="2.40.128.20">
    <property type="match status" value="1"/>
</dbReference>
<evidence type="ECO:0000256" key="1">
    <source>
        <dbReference type="SAM" id="SignalP"/>
    </source>
</evidence>
<dbReference type="AlphaFoldDB" id="A0A0K8RHH5"/>
<evidence type="ECO:0000313" key="2">
    <source>
        <dbReference type="EMBL" id="JAA70313.1"/>
    </source>
</evidence>
<dbReference type="EMBL" id="GADI01003495">
    <property type="protein sequence ID" value="JAA70313.1"/>
    <property type="molecule type" value="mRNA"/>
</dbReference>
<accession>A0A0K8RHH5</accession>
<sequence length="185" mass="21934">MTVWILLLFVYTTFATTRNPPWKKPEYETMQNITEVVGNEYTTYFVYEGTFYQDVLIQKPVVCLIMRTTSLLGGFVVAYRKYRKQVTEEQETMDLYLTLEKDRGYHVYNYMELEDADEQEGLGAMHLVYTDYALCSLFYYDKTGDYELWLYNKPDDVATPCELLLALLWDKSTHVYYTKNCTDTK</sequence>
<dbReference type="SUPFAM" id="SSF50814">
    <property type="entry name" value="Lipocalins"/>
    <property type="match status" value="1"/>
</dbReference>
<protein>
    <submittedName>
        <fullName evidence="2">Putative salivary lipocalin</fullName>
    </submittedName>
</protein>
<keyword evidence="1" id="KW-0732">Signal</keyword>
<reference evidence="2" key="1">
    <citation type="submission" date="2012-12" db="EMBL/GenBank/DDBJ databases">
        <title>Identification and characterization of a phenylalanine ammonia-lyase gene family in Isatis indigotica Fort.</title>
        <authorList>
            <person name="Liu Q."/>
            <person name="Chen J."/>
            <person name="Zhou X."/>
            <person name="Di P."/>
            <person name="Xiao Y."/>
            <person name="Xuan H."/>
            <person name="Zhang L."/>
            <person name="Chen W."/>
        </authorList>
    </citation>
    <scope>NUCLEOTIDE SEQUENCE</scope>
    <source>
        <tissue evidence="2">Salivary gland</tissue>
    </source>
</reference>
<feature type="chain" id="PRO_5013334495" evidence="1">
    <location>
        <begin position="16"/>
        <end position="185"/>
    </location>
</feature>
<dbReference type="GO" id="GO:0043176">
    <property type="term" value="F:amine binding"/>
    <property type="evidence" value="ECO:0007669"/>
    <property type="project" value="InterPro"/>
</dbReference>
<organism evidence="2">
    <name type="scientific">Ixodes ricinus</name>
    <name type="common">Common tick</name>
    <name type="synonym">Acarus ricinus</name>
    <dbReference type="NCBI Taxonomy" id="34613"/>
    <lineage>
        <taxon>Eukaryota</taxon>
        <taxon>Metazoa</taxon>
        <taxon>Ecdysozoa</taxon>
        <taxon>Arthropoda</taxon>
        <taxon>Chelicerata</taxon>
        <taxon>Arachnida</taxon>
        <taxon>Acari</taxon>
        <taxon>Parasitiformes</taxon>
        <taxon>Ixodida</taxon>
        <taxon>Ixodoidea</taxon>
        <taxon>Ixodidae</taxon>
        <taxon>Ixodinae</taxon>
        <taxon>Ixodes</taxon>
    </lineage>
</organism>
<dbReference type="InterPro" id="IPR012674">
    <property type="entry name" value="Calycin"/>
</dbReference>
<dbReference type="InterPro" id="IPR002970">
    <property type="entry name" value="Tick_his-bd"/>
</dbReference>
<dbReference type="GO" id="GO:0030682">
    <property type="term" value="P:symbiont-mediated perturbation of host defenses"/>
    <property type="evidence" value="ECO:0007669"/>
    <property type="project" value="InterPro"/>
</dbReference>